<gene>
    <name evidence="2" type="ORF">IHE71_17025</name>
</gene>
<dbReference type="CDD" id="cd01949">
    <property type="entry name" value="GGDEF"/>
    <property type="match status" value="1"/>
</dbReference>
<keyword evidence="3" id="KW-1185">Reference proteome</keyword>
<dbReference type="SUPFAM" id="SSF55073">
    <property type="entry name" value="Nucleotide cyclase"/>
    <property type="match status" value="1"/>
</dbReference>
<dbReference type="Pfam" id="PF00990">
    <property type="entry name" value="GGDEF"/>
    <property type="match status" value="1"/>
</dbReference>
<evidence type="ECO:0000313" key="2">
    <source>
        <dbReference type="EMBL" id="MBE1877392.1"/>
    </source>
</evidence>
<dbReference type="PANTHER" id="PTHR45138:SF9">
    <property type="entry name" value="DIGUANYLATE CYCLASE DGCM-RELATED"/>
    <property type="match status" value="1"/>
</dbReference>
<reference evidence="2 3" key="1">
    <citation type="submission" date="2020-10" db="EMBL/GenBank/DDBJ databases">
        <title>Myceligenerans pegani sp. nov., an endophytic actinomycete isolated from Peganum harmala L. in Xinjiang, China.</title>
        <authorList>
            <person name="Xin L."/>
        </authorList>
    </citation>
    <scope>NUCLEOTIDE SEQUENCE [LARGE SCALE GENOMIC DNA]</scope>
    <source>
        <strain evidence="2 3">TRM65318</strain>
    </source>
</reference>
<name>A0ABR9N157_9MICO</name>
<dbReference type="Proteomes" id="UP000625527">
    <property type="component" value="Unassembled WGS sequence"/>
</dbReference>
<accession>A0ABR9N157</accession>
<dbReference type="InterPro" id="IPR050469">
    <property type="entry name" value="Diguanylate_Cyclase"/>
</dbReference>
<feature type="domain" description="GGDEF" evidence="1">
    <location>
        <begin position="117"/>
        <end position="258"/>
    </location>
</feature>
<dbReference type="PROSITE" id="PS50887">
    <property type="entry name" value="GGDEF"/>
    <property type="match status" value="1"/>
</dbReference>
<dbReference type="Gene3D" id="3.30.70.270">
    <property type="match status" value="1"/>
</dbReference>
<evidence type="ECO:0000259" key="1">
    <source>
        <dbReference type="PROSITE" id="PS50887"/>
    </source>
</evidence>
<proteinExistence type="predicted"/>
<dbReference type="InterPro" id="IPR000160">
    <property type="entry name" value="GGDEF_dom"/>
</dbReference>
<organism evidence="2 3">
    <name type="scientific">Myceligenerans pegani</name>
    <dbReference type="NCBI Taxonomy" id="2776917"/>
    <lineage>
        <taxon>Bacteria</taxon>
        <taxon>Bacillati</taxon>
        <taxon>Actinomycetota</taxon>
        <taxon>Actinomycetes</taxon>
        <taxon>Micrococcales</taxon>
        <taxon>Promicromonosporaceae</taxon>
        <taxon>Myceligenerans</taxon>
    </lineage>
</organism>
<evidence type="ECO:0000313" key="3">
    <source>
        <dbReference type="Proteomes" id="UP000625527"/>
    </source>
</evidence>
<dbReference type="NCBIfam" id="TIGR00254">
    <property type="entry name" value="GGDEF"/>
    <property type="match status" value="1"/>
</dbReference>
<protein>
    <submittedName>
        <fullName evidence="2">GGDEF domain-containing protein</fullName>
    </submittedName>
</protein>
<dbReference type="EMBL" id="JADAQT010000102">
    <property type="protein sequence ID" value="MBE1877392.1"/>
    <property type="molecule type" value="Genomic_DNA"/>
</dbReference>
<dbReference type="SMART" id="SM00267">
    <property type="entry name" value="GGDEF"/>
    <property type="match status" value="1"/>
</dbReference>
<dbReference type="PANTHER" id="PTHR45138">
    <property type="entry name" value="REGULATORY COMPONENTS OF SENSORY TRANSDUCTION SYSTEM"/>
    <property type="match status" value="1"/>
</dbReference>
<dbReference type="InterPro" id="IPR043128">
    <property type="entry name" value="Rev_trsase/Diguanyl_cyclase"/>
</dbReference>
<sequence length="258" mass="27696">MREAFTRVFTGRLGYGRAMLEHKPASMVTNWAPLVVEPGAHVAEVAARAMAREPAHRYDDVLVQDTRWGATSAATLMRSLLVALSDRSTHDPLTRLKTRGALWYALARRCEAARAGQGHFLLLFDVEGLHRVNASYGLATGDAVLVEVASRLVRALPQGSEAGRVGADSFAVTASLPVADDADAASSAEALRRRFAGALVQPPGHLPPGAWPAVRTVSTWSTGAVSAERLVLHAEARMRERRMESWRRGGGARSGDAA</sequence>
<dbReference type="InterPro" id="IPR029787">
    <property type="entry name" value="Nucleotide_cyclase"/>
</dbReference>
<comment type="caution">
    <text evidence="2">The sequence shown here is derived from an EMBL/GenBank/DDBJ whole genome shotgun (WGS) entry which is preliminary data.</text>
</comment>